<feature type="non-terminal residue" evidence="2">
    <location>
        <position position="1"/>
    </location>
</feature>
<accession>A0A6J4MTJ8</accession>
<feature type="region of interest" description="Disordered" evidence="1">
    <location>
        <begin position="386"/>
        <end position="408"/>
    </location>
</feature>
<organism evidence="2">
    <name type="scientific">uncultured Nocardioidaceae bacterium</name>
    <dbReference type="NCBI Taxonomy" id="253824"/>
    <lineage>
        <taxon>Bacteria</taxon>
        <taxon>Bacillati</taxon>
        <taxon>Actinomycetota</taxon>
        <taxon>Actinomycetes</taxon>
        <taxon>Propionibacteriales</taxon>
        <taxon>Nocardioidaceae</taxon>
        <taxon>environmental samples</taxon>
    </lineage>
</organism>
<feature type="region of interest" description="Disordered" evidence="1">
    <location>
        <begin position="444"/>
        <end position="470"/>
    </location>
</feature>
<sequence>DLPGRQHHRAPAGRQLGRLPVDRRLLRVRARHRARGPTVDLQQPRLLPVRPFPPRLGHGAGVHLRQPRRGRDHGDVGQRRAVRHRDRALLLDRRRARDAVPRRGHDAVLLRLEGPVGPGVHAPEVRHRRPPGQRAELRDRPGPHRRHQPVPARHDHRGPARLEPARGPRRGGRGRAHLHRARRPLGGDLQRGAAVLRHRGRAAAADDRRPEQRRRLGRAHPADHRAGRRGAALLVAGHRADRHRQPGAVGHRPRLRPRLRAVLRLLDDELRRGPAGDGEQLDVGGAHLADHRRLPEDVHPLHRHHPGDDRRRRRPGGRRGQGLRRGLRLQQLLAVPHAGPAPQRHARPGDHRVGRLVHGGHGGQHLGLQHGLLLRPVADLRRQGPARRLLPEAGAPRDGRGDGHRDRHRAHRLAVHQPHELPAGAVRLLQRPAVRDLHPRDVLEADDGDGRVGRPRVRHAGRGHGGRAERGRVRVLQPRRPAAGRTGCRLRGRRRRVRARHRRERRGDARDQAARLLRAEGVGLLPDAQGGLPRRRVRRAGVVPEADPARRHRPGHGRRPERGVLV</sequence>
<feature type="region of interest" description="Disordered" evidence="1">
    <location>
        <begin position="197"/>
        <end position="226"/>
    </location>
</feature>
<feature type="compositionally biased region" description="Basic residues" evidence="1">
    <location>
        <begin position="167"/>
        <end position="180"/>
    </location>
</feature>
<feature type="compositionally biased region" description="Basic residues" evidence="1">
    <location>
        <begin position="311"/>
        <end position="327"/>
    </location>
</feature>
<feature type="compositionally biased region" description="Basic and acidic residues" evidence="1">
    <location>
        <begin position="291"/>
        <end position="310"/>
    </location>
</feature>
<feature type="region of interest" description="Disordered" evidence="1">
    <location>
        <begin position="45"/>
        <end position="81"/>
    </location>
</feature>
<protein>
    <submittedName>
        <fullName evidence="2">Predicted sodium-dependent galactose transporter</fullName>
    </submittedName>
</protein>
<feature type="region of interest" description="Disordered" evidence="1">
    <location>
        <begin position="291"/>
        <end position="327"/>
    </location>
</feature>
<evidence type="ECO:0000313" key="2">
    <source>
        <dbReference type="EMBL" id="CAA9366566.1"/>
    </source>
</evidence>
<dbReference type="EMBL" id="CADCUH010000199">
    <property type="protein sequence ID" value="CAA9366566.1"/>
    <property type="molecule type" value="Genomic_DNA"/>
</dbReference>
<proteinExistence type="predicted"/>
<feature type="compositionally biased region" description="Basic and acidic residues" evidence="1">
    <location>
        <begin position="395"/>
        <end position="405"/>
    </location>
</feature>
<feature type="non-terminal residue" evidence="2">
    <location>
        <position position="566"/>
    </location>
</feature>
<dbReference type="AlphaFoldDB" id="A0A6J4MTJ8"/>
<feature type="compositionally biased region" description="Basic residues" evidence="1">
    <location>
        <begin position="453"/>
        <end position="465"/>
    </location>
</feature>
<feature type="compositionally biased region" description="Basic and acidic residues" evidence="1">
    <location>
        <begin position="204"/>
        <end position="225"/>
    </location>
</feature>
<feature type="region of interest" description="Disordered" evidence="1">
    <location>
        <begin position="113"/>
        <end position="180"/>
    </location>
</feature>
<reference evidence="2" key="1">
    <citation type="submission" date="2020-02" db="EMBL/GenBank/DDBJ databases">
        <authorList>
            <person name="Meier V. D."/>
        </authorList>
    </citation>
    <scope>NUCLEOTIDE SEQUENCE</scope>
    <source>
        <strain evidence="2">AVDCRST_MAG36</strain>
    </source>
</reference>
<evidence type="ECO:0000256" key="1">
    <source>
        <dbReference type="SAM" id="MobiDB-lite"/>
    </source>
</evidence>
<feature type="compositionally biased region" description="Basic and acidic residues" evidence="1">
    <location>
        <begin position="157"/>
        <end position="166"/>
    </location>
</feature>
<feature type="region of interest" description="Disordered" evidence="1">
    <location>
        <begin position="541"/>
        <end position="566"/>
    </location>
</feature>
<name>A0A6J4MTJ8_9ACTN</name>
<gene>
    <name evidence="2" type="ORF">AVDCRST_MAG36-3133</name>
</gene>